<dbReference type="AlphaFoldDB" id="W1N981"/>
<sequence>MTSTMRHARCLWEFLAAGNAWLPNSDALVVCGSYDLRVCDHACELIHRGVAPRMLISGSMGNWTRYLWSSTEAEVFAERAWANGIADQQLILECKATNFAENIALSRKMLEGVRRVTFVTKPNSIRRVQQTLPIQWPQVEVAVSAPDIQFPEQVSNQIGVLGLVEEMVGDVHRLLVYPQLGYQTPVAVPDDVLQAWRALIDAGFDRHLVPDI</sequence>
<dbReference type="GO" id="GO:0005886">
    <property type="term" value="C:plasma membrane"/>
    <property type="evidence" value="ECO:0007669"/>
    <property type="project" value="TreeGrafter"/>
</dbReference>
<dbReference type="InterPro" id="IPR051599">
    <property type="entry name" value="Cell_Envelope_Assoc"/>
</dbReference>
<keyword evidence="3" id="KW-1185">Reference proteome</keyword>
<evidence type="ECO:0000259" key="1">
    <source>
        <dbReference type="Pfam" id="PF02698"/>
    </source>
</evidence>
<dbReference type="eggNOG" id="COG1434">
    <property type="taxonomic scope" value="Bacteria"/>
</dbReference>
<organism evidence="2 3">
    <name type="scientific">Halomonas huangheensis</name>
    <dbReference type="NCBI Taxonomy" id="1178482"/>
    <lineage>
        <taxon>Bacteria</taxon>
        <taxon>Pseudomonadati</taxon>
        <taxon>Pseudomonadota</taxon>
        <taxon>Gammaproteobacteria</taxon>
        <taxon>Oceanospirillales</taxon>
        <taxon>Halomonadaceae</taxon>
        <taxon>Halomonas</taxon>
    </lineage>
</organism>
<dbReference type="RefSeq" id="WP_021817905.1">
    <property type="nucleotide sequence ID" value="NZ_AVBC01000019.1"/>
</dbReference>
<dbReference type="PANTHER" id="PTHR30336">
    <property type="entry name" value="INNER MEMBRANE PROTEIN, PROBABLE PERMEASE"/>
    <property type="match status" value="1"/>
</dbReference>
<dbReference type="KEGG" id="hhu:AR456_18090"/>
<dbReference type="InterPro" id="IPR003848">
    <property type="entry name" value="DUF218"/>
</dbReference>
<dbReference type="InterPro" id="IPR014729">
    <property type="entry name" value="Rossmann-like_a/b/a_fold"/>
</dbReference>
<accession>W1N981</accession>
<protein>
    <recommendedName>
        <fullName evidence="1">DUF218 domain-containing protein</fullName>
    </recommendedName>
</protein>
<proteinExistence type="predicted"/>
<dbReference type="OrthoDB" id="2216870at2"/>
<dbReference type="Pfam" id="PF02698">
    <property type="entry name" value="DUF218"/>
    <property type="match status" value="1"/>
</dbReference>
<dbReference type="Gene3D" id="3.40.50.620">
    <property type="entry name" value="HUPs"/>
    <property type="match status" value="1"/>
</dbReference>
<evidence type="ECO:0000313" key="2">
    <source>
        <dbReference type="EMBL" id="ERL52073.1"/>
    </source>
</evidence>
<dbReference type="Proteomes" id="UP000019113">
    <property type="component" value="Unassembled WGS sequence"/>
</dbReference>
<reference evidence="2 3" key="1">
    <citation type="submission" date="2013-08" db="EMBL/GenBank/DDBJ databases">
        <title>draft genome of Halomonas huanghegensis, strain BJGMM-B45T.</title>
        <authorList>
            <person name="Miao C."/>
            <person name="Wan Y."/>
            <person name="Jin W."/>
        </authorList>
    </citation>
    <scope>NUCLEOTIDE SEQUENCE [LARGE SCALE GENOMIC DNA]</scope>
    <source>
        <strain evidence="2 3">BJGMM-B45</strain>
    </source>
</reference>
<dbReference type="PANTHER" id="PTHR30336:SF20">
    <property type="entry name" value="DUF218 DOMAIN-CONTAINING PROTEIN"/>
    <property type="match status" value="1"/>
</dbReference>
<feature type="domain" description="DUF218" evidence="1">
    <location>
        <begin position="26"/>
        <end position="135"/>
    </location>
</feature>
<name>W1N981_9GAMM</name>
<evidence type="ECO:0000313" key="3">
    <source>
        <dbReference type="Proteomes" id="UP000019113"/>
    </source>
</evidence>
<dbReference type="CDD" id="cd06259">
    <property type="entry name" value="YdcF-like"/>
    <property type="match status" value="1"/>
</dbReference>
<comment type="caution">
    <text evidence="2">The sequence shown here is derived from an EMBL/GenBank/DDBJ whole genome shotgun (WGS) entry which is preliminary data.</text>
</comment>
<dbReference type="EMBL" id="AVBC01000019">
    <property type="protein sequence ID" value="ERL52073.1"/>
    <property type="molecule type" value="Genomic_DNA"/>
</dbReference>
<dbReference type="PATRIC" id="fig|1178482.3.peg.942"/>
<gene>
    <name evidence="2" type="ORF">BJB45_08910</name>
</gene>
<dbReference type="STRING" id="1178482.AR456_18090"/>